<protein>
    <submittedName>
        <fullName evidence="2">Membrane protein</fullName>
    </submittedName>
</protein>
<evidence type="ECO:0000256" key="1">
    <source>
        <dbReference type="SAM" id="Phobius"/>
    </source>
</evidence>
<keyword evidence="1" id="KW-0812">Transmembrane</keyword>
<dbReference type="EMBL" id="ANHZ02000014">
    <property type="protein sequence ID" value="EME36435.1"/>
    <property type="molecule type" value="Genomic_DNA"/>
</dbReference>
<evidence type="ECO:0000313" key="2">
    <source>
        <dbReference type="EMBL" id="EME36435.1"/>
    </source>
</evidence>
<gene>
    <name evidence="2" type="ORF">C884_00422</name>
</gene>
<accession>M2YD49</accession>
<dbReference type="GO" id="GO:0016020">
    <property type="term" value="C:membrane"/>
    <property type="evidence" value="ECO:0007669"/>
    <property type="project" value="InterPro"/>
</dbReference>
<evidence type="ECO:0000313" key="3">
    <source>
        <dbReference type="Proteomes" id="UP000009877"/>
    </source>
</evidence>
<feature type="transmembrane region" description="Helical" evidence="1">
    <location>
        <begin position="6"/>
        <end position="25"/>
    </location>
</feature>
<proteinExistence type="predicted"/>
<comment type="caution">
    <text evidence="2">The sequence shown here is derived from an EMBL/GenBank/DDBJ whole genome shotgun (WGS) entry which is preliminary data.</text>
</comment>
<organism evidence="2 3">
    <name type="scientific">Kocuria palustris PEL</name>
    <dbReference type="NCBI Taxonomy" id="1236550"/>
    <lineage>
        <taxon>Bacteria</taxon>
        <taxon>Bacillati</taxon>
        <taxon>Actinomycetota</taxon>
        <taxon>Actinomycetes</taxon>
        <taxon>Micrococcales</taxon>
        <taxon>Micrococcaceae</taxon>
        <taxon>Kocuria</taxon>
    </lineage>
</organism>
<sequence>MTVVFAILYLLVHVLILVVLGRFAVDMIQSFARGWRPQGASLVLASSIYAVTDPILNPLRRLIPPLRLGGIALDLSSMILIFGLVILESVCISLLVSA</sequence>
<name>M2YD49_9MICC</name>
<dbReference type="InterPro" id="IPR003425">
    <property type="entry name" value="CCB3/YggT"/>
</dbReference>
<dbReference type="AlphaFoldDB" id="M2YD49"/>
<dbReference type="Pfam" id="PF02325">
    <property type="entry name" value="CCB3_YggT"/>
    <property type="match status" value="1"/>
</dbReference>
<keyword evidence="1" id="KW-0472">Membrane</keyword>
<dbReference type="RefSeq" id="WP_006214841.1">
    <property type="nucleotide sequence ID" value="NZ_ANHZ02000014.1"/>
</dbReference>
<feature type="transmembrane region" description="Helical" evidence="1">
    <location>
        <begin position="76"/>
        <end position="96"/>
    </location>
</feature>
<dbReference type="Proteomes" id="UP000009877">
    <property type="component" value="Unassembled WGS sequence"/>
</dbReference>
<dbReference type="STRING" id="71999.KPaMU14_07205"/>
<keyword evidence="1" id="KW-1133">Transmembrane helix</keyword>
<reference evidence="2 3" key="1">
    <citation type="journal article" date="2014" name="Genome Announc.">
        <title>Draft Genome Sequence of Kocuria palustris PEL.</title>
        <authorList>
            <person name="Sharma G."/>
            <person name="Khatri I."/>
            <person name="Subramanian S."/>
        </authorList>
    </citation>
    <scope>NUCLEOTIDE SEQUENCE [LARGE SCALE GENOMIC DNA]</scope>
    <source>
        <strain evidence="2 3">PEL</strain>
    </source>
</reference>
<keyword evidence="3" id="KW-1185">Reference proteome</keyword>
<dbReference type="GeneID" id="93315194"/>